<dbReference type="CDD" id="cd00067">
    <property type="entry name" value="GAL4"/>
    <property type="match status" value="1"/>
</dbReference>
<keyword evidence="4" id="KW-0804">Transcription</keyword>
<evidence type="ECO:0000256" key="6">
    <source>
        <dbReference type="SAM" id="MobiDB-lite"/>
    </source>
</evidence>
<dbReference type="GO" id="GO:0008270">
    <property type="term" value="F:zinc ion binding"/>
    <property type="evidence" value="ECO:0007669"/>
    <property type="project" value="InterPro"/>
</dbReference>
<dbReference type="Pfam" id="PF04082">
    <property type="entry name" value="Fungal_trans"/>
    <property type="match status" value="1"/>
</dbReference>
<sequence length="667" mass="72090">MSASVVRSTALRAGGACVRCRKGKTKCVYENGRAPCKNCAKGMHECYLPSESMAHHHGQSPARHTAAHRPARESLPASVPAGDVRAANPASTSSRHKGTTNADFIPARLTPELIQECERVISKTYPACVAFHKPSFIQQLKNASLDPALIYALLTCAARSSPTLIRRYGGQSGATGAAEHFAAKAMGIINQNLDTPSLAEIQAICLIIIHEWGSRNAVRAYIYLGQASRMVQMYRILHSHHAAVSDADRFLQDESFRRVLWLLYILDCLLTSTPGRQPALSANDTADVSLPCSDMNFAFGNAVYVQTINLSDPSRMPSGSRTDEVGEFGQIVMATRIWRDVVQMLMTTTTETFNDNVCTTLMGEIERLRTSLSMQYVDKPGQINLHITMGSGFTYAMLHCMLHCASIFINRRRLLQYVTAPGFNLESWRLTPQCHEIIDRLFTSCHSTIAMLTALETGFDKEGIICFPIFMLFSSFTASATVAYLSLKGLTPPNAVETAGHIVRDGLHFMQDGVDTWPLISSWLRHLAVMHRVLGNDATSNSNAGTGVPAPPAPANNHTASVSESGRESGRESEPPAPQPRRPGVTTINGGSGGVGTPASVSPPPPQQAEIKQSTEMLSQPPIGNGVASAEPAAPVPQDMTASELCSAFERQLLELDDLAAFMGGGV</sequence>
<evidence type="ECO:0000256" key="2">
    <source>
        <dbReference type="ARBA" id="ARBA00022723"/>
    </source>
</evidence>
<name>A0AAJ0AJK6_9PEZI</name>
<evidence type="ECO:0000259" key="7">
    <source>
        <dbReference type="PROSITE" id="PS50048"/>
    </source>
</evidence>
<reference evidence="8" key="1">
    <citation type="submission" date="2021-06" db="EMBL/GenBank/DDBJ databases">
        <title>Comparative genomics, transcriptomics and evolutionary studies reveal genomic signatures of adaptation to plant cell wall in hemibiotrophic fungi.</title>
        <authorList>
            <consortium name="DOE Joint Genome Institute"/>
            <person name="Baroncelli R."/>
            <person name="Diaz J.F."/>
            <person name="Benocci T."/>
            <person name="Peng M."/>
            <person name="Battaglia E."/>
            <person name="Haridas S."/>
            <person name="Andreopoulos W."/>
            <person name="Labutti K."/>
            <person name="Pangilinan J."/>
            <person name="Floch G.L."/>
            <person name="Makela M.R."/>
            <person name="Henrissat B."/>
            <person name="Grigoriev I.V."/>
            <person name="Crouch J.A."/>
            <person name="De Vries R.P."/>
            <person name="Sukno S.A."/>
            <person name="Thon M.R."/>
        </authorList>
    </citation>
    <scope>NUCLEOTIDE SEQUENCE</scope>
    <source>
        <strain evidence="8">CBS 193.32</strain>
    </source>
</reference>
<evidence type="ECO:0000256" key="1">
    <source>
        <dbReference type="ARBA" id="ARBA00004123"/>
    </source>
</evidence>
<dbReference type="Proteomes" id="UP001224890">
    <property type="component" value="Unassembled WGS sequence"/>
</dbReference>
<dbReference type="GO" id="GO:0003677">
    <property type="term" value="F:DNA binding"/>
    <property type="evidence" value="ECO:0007669"/>
    <property type="project" value="InterPro"/>
</dbReference>
<dbReference type="PROSITE" id="PS50048">
    <property type="entry name" value="ZN2_CY6_FUNGAL_2"/>
    <property type="match status" value="1"/>
</dbReference>
<comment type="subcellular location">
    <subcellularLocation>
        <location evidence="1">Nucleus</location>
    </subcellularLocation>
</comment>
<dbReference type="PROSITE" id="PS00463">
    <property type="entry name" value="ZN2_CY6_FUNGAL_1"/>
    <property type="match status" value="1"/>
</dbReference>
<dbReference type="GO" id="GO:0000981">
    <property type="term" value="F:DNA-binding transcription factor activity, RNA polymerase II-specific"/>
    <property type="evidence" value="ECO:0007669"/>
    <property type="project" value="InterPro"/>
</dbReference>
<dbReference type="InterPro" id="IPR007219">
    <property type="entry name" value="XnlR_reg_dom"/>
</dbReference>
<dbReference type="InterPro" id="IPR001138">
    <property type="entry name" value="Zn2Cys6_DnaBD"/>
</dbReference>
<dbReference type="SUPFAM" id="SSF57701">
    <property type="entry name" value="Zn2/Cys6 DNA-binding domain"/>
    <property type="match status" value="1"/>
</dbReference>
<keyword evidence="3" id="KW-0805">Transcription regulation</keyword>
<evidence type="ECO:0000313" key="9">
    <source>
        <dbReference type="Proteomes" id="UP001224890"/>
    </source>
</evidence>
<dbReference type="AlphaFoldDB" id="A0AAJ0AJK6"/>
<dbReference type="Pfam" id="PF00172">
    <property type="entry name" value="Zn_clus"/>
    <property type="match status" value="1"/>
</dbReference>
<keyword evidence="5" id="KW-0539">Nucleus</keyword>
<evidence type="ECO:0000313" key="8">
    <source>
        <dbReference type="EMBL" id="KAK1673577.1"/>
    </source>
</evidence>
<evidence type="ECO:0000256" key="4">
    <source>
        <dbReference type="ARBA" id="ARBA00023163"/>
    </source>
</evidence>
<dbReference type="SMART" id="SM00906">
    <property type="entry name" value="Fungal_trans"/>
    <property type="match status" value="1"/>
</dbReference>
<dbReference type="Gene3D" id="4.10.240.10">
    <property type="entry name" value="Zn(2)-C6 fungal-type DNA-binding domain"/>
    <property type="match status" value="1"/>
</dbReference>
<dbReference type="PANTHER" id="PTHR47338">
    <property type="entry name" value="ZN(II)2CYS6 TRANSCRIPTION FACTOR (EUROFUNG)-RELATED"/>
    <property type="match status" value="1"/>
</dbReference>
<dbReference type="GeneID" id="85454070"/>
<keyword evidence="2" id="KW-0479">Metal-binding</keyword>
<accession>A0AAJ0AJK6</accession>
<organism evidence="8 9">
    <name type="scientific">Colletotrichum godetiae</name>
    <dbReference type="NCBI Taxonomy" id="1209918"/>
    <lineage>
        <taxon>Eukaryota</taxon>
        <taxon>Fungi</taxon>
        <taxon>Dikarya</taxon>
        <taxon>Ascomycota</taxon>
        <taxon>Pezizomycotina</taxon>
        <taxon>Sordariomycetes</taxon>
        <taxon>Hypocreomycetidae</taxon>
        <taxon>Glomerellales</taxon>
        <taxon>Glomerellaceae</taxon>
        <taxon>Colletotrichum</taxon>
        <taxon>Colletotrichum acutatum species complex</taxon>
    </lineage>
</organism>
<feature type="region of interest" description="Disordered" evidence="6">
    <location>
        <begin position="53"/>
        <end position="102"/>
    </location>
</feature>
<dbReference type="EMBL" id="JAHMHR010000030">
    <property type="protein sequence ID" value="KAK1673577.1"/>
    <property type="molecule type" value="Genomic_DNA"/>
</dbReference>
<proteinExistence type="predicted"/>
<feature type="region of interest" description="Disordered" evidence="6">
    <location>
        <begin position="540"/>
        <end position="639"/>
    </location>
</feature>
<dbReference type="InterPro" id="IPR050815">
    <property type="entry name" value="TF_fung"/>
</dbReference>
<dbReference type="GO" id="GO:0006351">
    <property type="term" value="P:DNA-templated transcription"/>
    <property type="evidence" value="ECO:0007669"/>
    <property type="project" value="InterPro"/>
</dbReference>
<protein>
    <submittedName>
        <fullName evidence="8">Fungal-specific transcription factor domain-containing protein</fullName>
    </submittedName>
</protein>
<evidence type="ECO:0000256" key="5">
    <source>
        <dbReference type="ARBA" id="ARBA00023242"/>
    </source>
</evidence>
<dbReference type="CDD" id="cd12148">
    <property type="entry name" value="fungal_TF_MHR"/>
    <property type="match status" value="1"/>
</dbReference>
<gene>
    <name evidence="8" type="ORF">BDP55DRAFT_556013</name>
</gene>
<feature type="domain" description="Zn(2)-C6 fungal-type" evidence="7">
    <location>
        <begin position="16"/>
        <end position="48"/>
    </location>
</feature>
<dbReference type="InterPro" id="IPR036864">
    <property type="entry name" value="Zn2-C6_fun-type_DNA-bd_sf"/>
</dbReference>
<keyword evidence="9" id="KW-1185">Reference proteome</keyword>
<feature type="compositionally biased region" description="Basic and acidic residues" evidence="6">
    <location>
        <begin position="565"/>
        <end position="574"/>
    </location>
</feature>
<dbReference type="RefSeq" id="XP_060427580.1">
    <property type="nucleotide sequence ID" value="XM_060569544.1"/>
</dbReference>
<evidence type="ECO:0000256" key="3">
    <source>
        <dbReference type="ARBA" id="ARBA00023015"/>
    </source>
</evidence>
<dbReference type="PANTHER" id="PTHR47338:SF5">
    <property type="entry name" value="ZN(II)2CYS6 TRANSCRIPTION FACTOR (EUROFUNG)"/>
    <property type="match status" value="1"/>
</dbReference>
<comment type="caution">
    <text evidence="8">The sequence shown here is derived from an EMBL/GenBank/DDBJ whole genome shotgun (WGS) entry which is preliminary data.</text>
</comment>
<dbReference type="GO" id="GO:0005634">
    <property type="term" value="C:nucleus"/>
    <property type="evidence" value="ECO:0007669"/>
    <property type="project" value="UniProtKB-SubCell"/>
</dbReference>